<dbReference type="Gene3D" id="3.10.20.30">
    <property type="match status" value="1"/>
</dbReference>
<dbReference type="Pfam" id="PF13085">
    <property type="entry name" value="Fer2_3"/>
    <property type="match status" value="1"/>
</dbReference>
<dbReference type="PANTHER" id="PTHR11921">
    <property type="entry name" value="SUCCINATE DEHYDROGENASE IRON-SULFUR PROTEIN"/>
    <property type="match status" value="1"/>
</dbReference>
<organism evidence="6 7">
    <name type="scientific">Achromobacter seleniivolatilans</name>
    <dbReference type="NCBI Taxonomy" id="3047478"/>
    <lineage>
        <taxon>Bacteria</taxon>
        <taxon>Pseudomonadati</taxon>
        <taxon>Pseudomonadota</taxon>
        <taxon>Betaproteobacteria</taxon>
        <taxon>Burkholderiales</taxon>
        <taxon>Alcaligenaceae</taxon>
        <taxon>Achromobacter</taxon>
    </lineage>
</organism>
<dbReference type="InterPro" id="IPR012675">
    <property type="entry name" value="Beta-grasp_dom_sf"/>
</dbReference>
<dbReference type="EMBL" id="CP132976">
    <property type="protein sequence ID" value="WMD22187.1"/>
    <property type="molecule type" value="Genomic_DNA"/>
</dbReference>
<sequence length="122" mass="13543">MAIPNESETCVNLSVLRGLAEGPSHYDDYQIPTAQAASLLDALRWIREQHDDSLAFRYSCINANACKECMMQFDGKVVYACVARPVPGARHVVEPLPNKTRLRDLVTAIAPAKERLVNDESD</sequence>
<comment type="cofactor">
    <cofactor evidence="1">
        <name>[3Fe-4S] cluster</name>
        <dbReference type="ChEBI" id="CHEBI:21137"/>
    </cofactor>
</comment>
<dbReference type="SUPFAM" id="SSF54292">
    <property type="entry name" value="2Fe-2S ferredoxin-like"/>
    <property type="match status" value="1"/>
</dbReference>
<dbReference type="InterPro" id="IPR025192">
    <property type="entry name" value="Succ_DH/fum_Rdtase_N"/>
</dbReference>
<evidence type="ECO:0000256" key="4">
    <source>
        <dbReference type="ARBA" id="ARBA00034078"/>
    </source>
</evidence>
<accession>A0ABY9M8S3</accession>
<evidence type="ECO:0000313" key="6">
    <source>
        <dbReference type="EMBL" id="WMD22187.1"/>
    </source>
</evidence>
<gene>
    <name evidence="6" type="ORF">RAS12_07365</name>
</gene>
<protein>
    <recommendedName>
        <fullName evidence="3">succinate dehydrogenase</fullName>
        <ecNumber evidence="3">1.3.5.1</ecNumber>
    </recommendedName>
</protein>
<dbReference type="InterPro" id="IPR036010">
    <property type="entry name" value="2Fe-2S_ferredoxin-like_sf"/>
</dbReference>
<evidence type="ECO:0000256" key="3">
    <source>
        <dbReference type="ARBA" id="ARBA00012792"/>
    </source>
</evidence>
<dbReference type="EC" id="1.3.5.1" evidence="3"/>
<dbReference type="PANTHER" id="PTHR11921:SF29">
    <property type="entry name" value="SUCCINATE DEHYDROGENASE [UBIQUINONE] IRON-SULFUR SUBUNIT, MITOCHONDRIAL"/>
    <property type="match status" value="1"/>
</dbReference>
<dbReference type="Proteomes" id="UP001234798">
    <property type="component" value="Chromosome"/>
</dbReference>
<comment type="cofactor">
    <cofactor evidence="4">
        <name>[2Fe-2S] cluster</name>
        <dbReference type="ChEBI" id="CHEBI:190135"/>
    </cofactor>
</comment>
<feature type="domain" description="Succinate dehydogenase/fumarate reductase N-terminal" evidence="5">
    <location>
        <begin position="23"/>
        <end position="109"/>
    </location>
</feature>
<proteinExistence type="inferred from homology"/>
<name>A0ABY9M8S3_9BURK</name>
<evidence type="ECO:0000313" key="7">
    <source>
        <dbReference type="Proteomes" id="UP001234798"/>
    </source>
</evidence>
<evidence type="ECO:0000259" key="5">
    <source>
        <dbReference type="Pfam" id="PF13085"/>
    </source>
</evidence>
<reference evidence="6 7" key="1">
    <citation type="submission" date="2023-08" db="EMBL/GenBank/DDBJ databases">
        <title>Achromobacter seleniivolatilans sp. nov., isolated from seleniferous soil.</title>
        <authorList>
            <person name="Zhang S."/>
            <person name="Li K."/>
            <person name="Peng J."/>
            <person name="Zhao Q."/>
            <person name="Wang H."/>
            <person name="Guo Y."/>
        </authorList>
    </citation>
    <scope>NUCLEOTIDE SEQUENCE [LARGE SCALE GENOMIC DNA]</scope>
    <source>
        <strain evidence="6 7">R39</strain>
    </source>
</reference>
<dbReference type="RefSeq" id="WP_306946770.1">
    <property type="nucleotide sequence ID" value="NZ_CP132976.1"/>
</dbReference>
<keyword evidence="7" id="KW-1185">Reference proteome</keyword>
<dbReference type="InterPro" id="IPR050573">
    <property type="entry name" value="SDH/FRD_Iron-Sulfur"/>
</dbReference>
<evidence type="ECO:0000256" key="2">
    <source>
        <dbReference type="ARBA" id="ARBA00009433"/>
    </source>
</evidence>
<evidence type="ECO:0000256" key="1">
    <source>
        <dbReference type="ARBA" id="ARBA00001927"/>
    </source>
</evidence>
<comment type="similarity">
    <text evidence="2">Belongs to the succinate dehydrogenase/fumarate reductase iron-sulfur protein family.</text>
</comment>